<dbReference type="AlphaFoldDB" id="A0A150IQT3"/>
<dbReference type="EMBL" id="LNGD01000161">
    <property type="protein sequence ID" value="KYC47320.1"/>
    <property type="molecule type" value="Genomic_DNA"/>
</dbReference>
<accession>A0A150IQT3</accession>
<comment type="caution">
    <text evidence="1">The sequence shown here is derived from an EMBL/GenBank/DDBJ whole genome shotgun (WGS) entry which is preliminary data.</text>
</comment>
<protein>
    <submittedName>
        <fullName evidence="1">Uncharacterized protein</fullName>
    </submittedName>
</protein>
<dbReference type="Proteomes" id="UP000075578">
    <property type="component" value="Unassembled WGS sequence"/>
</dbReference>
<gene>
    <name evidence="1" type="ORF">AMQ74_01694</name>
</gene>
<evidence type="ECO:0000313" key="1">
    <source>
        <dbReference type="EMBL" id="KYC47320.1"/>
    </source>
</evidence>
<evidence type="ECO:0000313" key="2">
    <source>
        <dbReference type="Proteomes" id="UP000075578"/>
    </source>
</evidence>
<proteinExistence type="predicted"/>
<reference evidence="1 2" key="1">
    <citation type="journal article" date="2016" name="ISME J.">
        <title>Chasing the elusive Euryarchaeota class WSA2: genomes reveal a uniquely fastidious methyl-reducing methanogen.</title>
        <authorList>
            <person name="Nobu M.K."/>
            <person name="Narihiro T."/>
            <person name="Kuroda K."/>
            <person name="Mei R."/>
            <person name="Liu W.T."/>
        </authorList>
    </citation>
    <scope>NUCLEOTIDE SEQUENCE [LARGE SCALE GENOMIC DNA]</scope>
    <source>
        <strain evidence="1">U1lsi0528_Bin089</strain>
    </source>
</reference>
<organism evidence="1 2">
    <name type="scientific">Candidatus Methanofastidiosum methylothiophilum</name>
    <dbReference type="NCBI Taxonomy" id="1705564"/>
    <lineage>
        <taxon>Archaea</taxon>
        <taxon>Methanobacteriati</taxon>
        <taxon>Methanobacteriota</taxon>
        <taxon>Stenosarchaea group</taxon>
        <taxon>Candidatus Methanofastidiosia</taxon>
        <taxon>Candidatus Methanofastidiosales</taxon>
        <taxon>Candidatus Methanofastidiosaceae</taxon>
        <taxon>Candidatus Methanofastidiosum</taxon>
    </lineage>
</organism>
<sequence length="65" mass="7809">MKKEIRVLNQLGESITYTDHKNYYETLKGKSRILKMELIFEDGFVWGDTWKPFIFCDKTFSVRRG</sequence>
<name>A0A150IQT3_9EURY</name>